<protein>
    <submittedName>
        <fullName evidence="1">Fructose-1,6-bisphosphatase class 3</fullName>
    </submittedName>
</protein>
<name>A0AAE1HGE2_9NEOP</name>
<evidence type="ECO:0000313" key="2">
    <source>
        <dbReference type="Proteomes" id="UP001219518"/>
    </source>
</evidence>
<organism evidence="1 2">
    <name type="scientific">Frankliniella fusca</name>
    <dbReference type="NCBI Taxonomy" id="407009"/>
    <lineage>
        <taxon>Eukaryota</taxon>
        <taxon>Metazoa</taxon>
        <taxon>Ecdysozoa</taxon>
        <taxon>Arthropoda</taxon>
        <taxon>Hexapoda</taxon>
        <taxon>Insecta</taxon>
        <taxon>Pterygota</taxon>
        <taxon>Neoptera</taxon>
        <taxon>Paraneoptera</taxon>
        <taxon>Thysanoptera</taxon>
        <taxon>Terebrantia</taxon>
        <taxon>Thripoidea</taxon>
        <taxon>Thripidae</taxon>
        <taxon>Frankliniella</taxon>
    </lineage>
</organism>
<evidence type="ECO:0000313" key="1">
    <source>
        <dbReference type="EMBL" id="KAK3920699.1"/>
    </source>
</evidence>
<accession>A0AAE1HGE2</accession>
<dbReference type="Proteomes" id="UP001219518">
    <property type="component" value="Unassembled WGS sequence"/>
</dbReference>
<proteinExistence type="predicted"/>
<comment type="caution">
    <text evidence="1">The sequence shown here is derived from an EMBL/GenBank/DDBJ whole genome shotgun (WGS) entry which is preliminary data.</text>
</comment>
<reference evidence="1" key="1">
    <citation type="submission" date="2021-07" db="EMBL/GenBank/DDBJ databases">
        <authorList>
            <person name="Catto M.A."/>
            <person name="Jacobson A."/>
            <person name="Kennedy G."/>
            <person name="Labadie P."/>
            <person name="Hunt B.G."/>
            <person name="Srinivasan R."/>
        </authorList>
    </citation>
    <scope>NUCLEOTIDE SEQUENCE</scope>
    <source>
        <strain evidence="1">PL_HMW_Pooled</strain>
        <tissue evidence="1">Head</tissue>
    </source>
</reference>
<dbReference type="EMBL" id="JAHWGI010001016">
    <property type="protein sequence ID" value="KAK3920699.1"/>
    <property type="molecule type" value="Genomic_DNA"/>
</dbReference>
<gene>
    <name evidence="1" type="ORF">KUF71_009956</name>
</gene>
<sequence length="139" mass="15995">MDGKDVPNFDERRVGNKKLSDLYEDVVRRLHEAYSKNQAYYNLRRREKSYPVGQLVYYANNRQSDKANFYSRKLAENYLGPCTVETRRGTSGYMLRNARGELVGPFHVQDLVSVADYKARLRSVAAAICVTYYFGSLGC</sequence>
<dbReference type="AlphaFoldDB" id="A0AAE1HGE2"/>
<keyword evidence="2" id="KW-1185">Reference proteome</keyword>
<reference evidence="1" key="2">
    <citation type="journal article" date="2023" name="BMC Genomics">
        <title>Pest status, molecular evolution, and epigenetic factors derived from the genome assembly of Frankliniella fusca, a thysanopteran phytovirus vector.</title>
        <authorList>
            <person name="Catto M.A."/>
            <person name="Labadie P.E."/>
            <person name="Jacobson A.L."/>
            <person name="Kennedy G.G."/>
            <person name="Srinivasan R."/>
            <person name="Hunt B.G."/>
        </authorList>
    </citation>
    <scope>NUCLEOTIDE SEQUENCE</scope>
    <source>
        <strain evidence="1">PL_HMW_Pooled</strain>
    </source>
</reference>